<feature type="transmembrane region" description="Helical" evidence="2">
    <location>
        <begin position="254"/>
        <end position="274"/>
    </location>
</feature>
<keyword evidence="2" id="KW-0812">Transmembrane</keyword>
<dbReference type="GeneID" id="68092772"/>
<accession>A0AA88KPQ8</accession>
<feature type="transmembrane region" description="Helical" evidence="2">
    <location>
        <begin position="201"/>
        <end position="226"/>
    </location>
</feature>
<feature type="compositionally biased region" description="Low complexity" evidence="1">
    <location>
        <begin position="561"/>
        <end position="574"/>
    </location>
</feature>
<evidence type="ECO:0000313" key="3">
    <source>
        <dbReference type="EMBL" id="KAG2388871.1"/>
    </source>
</evidence>
<sequence>MPREVFSFQQLFSSSEQPLSKIPHQLSTFASSSSWLVEYIVNQWNDLQQQLLMPTFVEDHSAKNLFRSDRVLMNSDSVSLGKVISSKLDQASATSRNSTITATKAIVNISIWGVEDLLFLIISLVALILILRLLYFKRNSRNSGQHSIPSSPPTTAINENPALIGATTKPSPSEIMSKTTSKVVHASHANSRESYFFPHSYALFINIILLCLSYCTILTLQCVYMGQEAYNIFNEKNKHSNEAILSIESTVRGLFSVVFVFQRTLSLNYFFILYSYGHKKVIHKIVFGSLLILSFIDIILNTVSHILKILMTYYDIRFAGQDTKYIEQLMILISASFSIFMSLSIAALSLIYGMFQNHSLRKCKIRILLFIFMHQFVWVIYETYRIISQFDILFGIQLVSWADLIMQCILFFLMIIYLLFVVITIGVFNRVHNHVLIHDEWMALVEDEEDGEPTIFDFQSKSRAIQSNSRSHLFDQVPTHSLSPTRSFLNDTSEGTYGAMGYGSLTLGTRKATPNTSLGLESSAYSTKPTQPSNSARVNVSHRSENVPILKEEPPPANTLSSSVHSSSSSSWHK</sequence>
<name>A0AA88KPQ8_NAELO</name>
<feature type="compositionally biased region" description="Basic and acidic residues" evidence="1">
    <location>
        <begin position="542"/>
        <end position="554"/>
    </location>
</feature>
<organism evidence="3 4">
    <name type="scientific">Naegleria lovaniensis</name>
    <name type="common">Amoeba</name>
    <dbReference type="NCBI Taxonomy" id="51637"/>
    <lineage>
        <taxon>Eukaryota</taxon>
        <taxon>Discoba</taxon>
        <taxon>Heterolobosea</taxon>
        <taxon>Tetramitia</taxon>
        <taxon>Eutetramitia</taxon>
        <taxon>Vahlkampfiidae</taxon>
        <taxon>Naegleria</taxon>
    </lineage>
</organism>
<dbReference type="Proteomes" id="UP000816034">
    <property type="component" value="Unassembled WGS sequence"/>
</dbReference>
<dbReference type="EMBL" id="PYSW02000009">
    <property type="protein sequence ID" value="KAG2388871.1"/>
    <property type="molecule type" value="Genomic_DNA"/>
</dbReference>
<evidence type="ECO:0000313" key="4">
    <source>
        <dbReference type="Proteomes" id="UP000816034"/>
    </source>
</evidence>
<feature type="transmembrane region" description="Helical" evidence="2">
    <location>
        <begin position="404"/>
        <end position="428"/>
    </location>
</feature>
<feature type="transmembrane region" description="Helical" evidence="2">
    <location>
        <begin position="286"/>
        <end position="311"/>
    </location>
</feature>
<evidence type="ECO:0000256" key="2">
    <source>
        <dbReference type="SAM" id="Phobius"/>
    </source>
</evidence>
<keyword evidence="2" id="KW-1133">Transmembrane helix</keyword>
<feature type="region of interest" description="Disordered" evidence="1">
    <location>
        <begin position="518"/>
        <end position="574"/>
    </location>
</feature>
<keyword evidence="2" id="KW-0472">Membrane</keyword>
<feature type="transmembrane region" description="Helical" evidence="2">
    <location>
        <begin position="117"/>
        <end position="135"/>
    </location>
</feature>
<feature type="compositionally biased region" description="Polar residues" evidence="1">
    <location>
        <begin position="518"/>
        <end position="538"/>
    </location>
</feature>
<protein>
    <submittedName>
        <fullName evidence="3">Uncharacterized protein</fullName>
    </submittedName>
</protein>
<reference evidence="3 4" key="1">
    <citation type="journal article" date="2018" name="BMC Genomics">
        <title>The genome of Naegleria lovaniensis, the basis for a comparative approach to unravel pathogenicity factors of the human pathogenic amoeba N. fowleri.</title>
        <authorList>
            <person name="Liechti N."/>
            <person name="Schurch N."/>
            <person name="Bruggmann R."/>
            <person name="Wittwer M."/>
        </authorList>
    </citation>
    <scope>NUCLEOTIDE SEQUENCE [LARGE SCALE GENOMIC DNA]</scope>
    <source>
        <strain evidence="3 4">ATCC 30569</strain>
    </source>
</reference>
<dbReference type="RefSeq" id="XP_044552863.1">
    <property type="nucleotide sequence ID" value="XM_044692591.1"/>
</dbReference>
<dbReference type="AlphaFoldDB" id="A0AA88KPQ8"/>
<evidence type="ECO:0000256" key="1">
    <source>
        <dbReference type="SAM" id="MobiDB-lite"/>
    </source>
</evidence>
<keyword evidence="4" id="KW-1185">Reference proteome</keyword>
<feature type="transmembrane region" description="Helical" evidence="2">
    <location>
        <begin position="367"/>
        <end position="384"/>
    </location>
</feature>
<feature type="transmembrane region" description="Helical" evidence="2">
    <location>
        <begin position="331"/>
        <end position="355"/>
    </location>
</feature>
<proteinExistence type="predicted"/>
<gene>
    <name evidence="3" type="ORF">C9374_000310</name>
</gene>
<comment type="caution">
    <text evidence="3">The sequence shown here is derived from an EMBL/GenBank/DDBJ whole genome shotgun (WGS) entry which is preliminary data.</text>
</comment>